<evidence type="ECO:0000313" key="6">
    <source>
        <dbReference type="Proteomes" id="UP000483672"/>
    </source>
</evidence>
<evidence type="ECO:0000313" key="5">
    <source>
        <dbReference type="Proteomes" id="UP000479691"/>
    </source>
</evidence>
<dbReference type="EMBL" id="WIPF01000002">
    <property type="protein sequence ID" value="KAF3231981.1"/>
    <property type="molecule type" value="Genomic_DNA"/>
</dbReference>
<evidence type="ECO:0000313" key="4">
    <source>
        <dbReference type="EMBL" id="KAF3231981.1"/>
    </source>
</evidence>
<comment type="caution">
    <text evidence="3">The sequence shown here is derived from an EMBL/GenBank/DDBJ whole genome shotgun (WGS) entry which is preliminary data.</text>
</comment>
<dbReference type="AlphaFoldDB" id="A0A6G1MLT7"/>
<proteinExistence type="predicted"/>
<feature type="transmembrane region" description="Helical" evidence="2">
    <location>
        <begin position="56"/>
        <end position="79"/>
    </location>
</feature>
<keyword evidence="2" id="KW-1133">Transmembrane helix</keyword>
<accession>A0A6G1MLT7</accession>
<name>A0A6G1MLT7_ORBOL</name>
<organism evidence="3 5">
    <name type="scientific">Orbilia oligospora</name>
    <name type="common">Nematode-trapping fungus</name>
    <name type="synonym">Arthrobotrys oligospora</name>
    <dbReference type="NCBI Taxonomy" id="2813651"/>
    <lineage>
        <taxon>Eukaryota</taxon>
        <taxon>Fungi</taxon>
        <taxon>Dikarya</taxon>
        <taxon>Ascomycota</taxon>
        <taxon>Pezizomycotina</taxon>
        <taxon>Orbiliomycetes</taxon>
        <taxon>Orbiliales</taxon>
        <taxon>Orbiliaceae</taxon>
        <taxon>Orbilia</taxon>
    </lineage>
</organism>
<dbReference type="Proteomes" id="UP000479691">
    <property type="component" value="Unassembled WGS sequence"/>
</dbReference>
<feature type="compositionally biased region" description="Polar residues" evidence="1">
    <location>
        <begin position="1"/>
        <end position="11"/>
    </location>
</feature>
<reference evidence="5 6" key="1">
    <citation type="submission" date="2019-06" db="EMBL/GenBank/DDBJ databases">
        <authorList>
            <person name="Palmer J.M."/>
        </authorList>
    </citation>
    <scope>NUCLEOTIDE SEQUENCE [LARGE SCALE GENOMIC DNA]</scope>
    <source>
        <strain evidence="4 6">TWF191</strain>
        <strain evidence="3 5">TWF788</strain>
    </source>
</reference>
<evidence type="ECO:0000256" key="2">
    <source>
        <dbReference type="SAM" id="Phobius"/>
    </source>
</evidence>
<dbReference type="EMBL" id="JAABOE010000001">
    <property type="protein sequence ID" value="KAF3192549.1"/>
    <property type="molecule type" value="Genomic_DNA"/>
</dbReference>
<feature type="region of interest" description="Disordered" evidence="1">
    <location>
        <begin position="1"/>
        <end position="25"/>
    </location>
</feature>
<evidence type="ECO:0000256" key="1">
    <source>
        <dbReference type="SAM" id="MobiDB-lite"/>
    </source>
</evidence>
<dbReference type="Proteomes" id="UP000483672">
    <property type="component" value="Unassembled WGS sequence"/>
</dbReference>
<keyword evidence="2" id="KW-0472">Membrane</keyword>
<gene>
    <name evidence="4" type="ORF">TWF191_003956</name>
    <name evidence="3" type="ORF">TWF788_000160</name>
</gene>
<keyword evidence="2" id="KW-0812">Transmembrane</keyword>
<evidence type="ECO:0000313" key="3">
    <source>
        <dbReference type="EMBL" id="KAF3192549.1"/>
    </source>
</evidence>
<protein>
    <submittedName>
        <fullName evidence="3">Uncharacterized protein</fullName>
    </submittedName>
</protein>
<sequence length="124" mass="13312">MHSLYNSSRPSQADPPAGQHPRIFPRVPLGDWDATKNGSRYWNGTLPNGGNPEARITLVMVTLWLLVGVGVGLVFWYLWRREYARARAIVGEEAILAAAAAVAAATAANATATTAGEDIPLEEV</sequence>